<keyword evidence="2 5" id="KW-0812">Transmembrane</keyword>
<dbReference type="GO" id="GO:0032259">
    <property type="term" value="P:methylation"/>
    <property type="evidence" value="ECO:0007669"/>
    <property type="project" value="UniProtKB-KW"/>
</dbReference>
<dbReference type="InterPro" id="IPR007318">
    <property type="entry name" value="Phopholipid_MeTrfase"/>
</dbReference>
<keyword evidence="6" id="KW-0489">Methyltransferase</keyword>
<keyword evidence="3 5" id="KW-1133">Transmembrane helix</keyword>
<proteinExistence type="predicted"/>
<keyword evidence="7" id="KW-1185">Reference proteome</keyword>
<reference evidence="6 7" key="1">
    <citation type="submission" date="2019-02" db="EMBL/GenBank/DDBJ databases">
        <title>Genomic Encyclopedia of Type Strains, Phase IV (KMG-IV): sequencing the most valuable type-strain genomes for metagenomic binning, comparative biology and taxonomic classification.</title>
        <authorList>
            <person name="Goeker M."/>
        </authorList>
    </citation>
    <scope>NUCLEOTIDE SEQUENCE [LARGE SCALE GENOMIC DNA]</scope>
    <source>
        <strain evidence="6 7">DSM 29486</strain>
    </source>
</reference>
<feature type="transmembrane region" description="Helical" evidence="5">
    <location>
        <begin position="113"/>
        <end position="141"/>
    </location>
</feature>
<evidence type="ECO:0000256" key="4">
    <source>
        <dbReference type="ARBA" id="ARBA00023136"/>
    </source>
</evidence>
<sequence>MSAFLLLIPFFLIRFGLLAFLNKDSVTRAAMFAPVKGGEIPAYWVYQVSNGFILVSLCFQKIVIDFSWFFYAGIISYAVGLALCTGAVINFAVPRSKKFHDNGLYRYSRNPMYLAYFIFFAGCALLVRSAVLGVFVLLFIVSSHWIILSEERWCIMEFGDEYREYMKKVRRYIGMVP</sequence>
<dbReference type="AlphaFoldDB" id="A0A4Q7NYS6"/>
<evidence type="ECO:0000313" key="6">
    <source>
        <dbReference type="EMBL" id="RZS92397.1"/>
    </source>
</evidence>
<dbReference type="GO" id="GO:0008168">
    <property type="term" value="F:methyltransferase activity"/>
    <property type="evidence" value="ECO:0007669"/>
    <property type="project" value="UniProtKB-KW"/>
</dbReference>
<feature type="transmembrane region" description="Helical" evidence="5">
    <location>
        <begin position="68"/>
        <end position="93"/>
    </location>
</feature>
<dbReference type="Pfam" id="PF04191">
    <property type="entry name" value="PEMT"/>
    <property type="match status" value="1"/>
</dbReference>
<evidence type="ECO:0000313" key="7">
    <source>
        <dbReference type="Proteomes" id="UP000292927"/>
    </source>
</evidence>
<dbReference type="RefSeq" id="WP_130436338.1">
    <property type="nucleotide sequence ID" value="NZ_SGXF01000009.1"/>
</dbReference>
<dbReference type="GO" id="GO:0012505">
    <property type="term" value="C:endomembrane system"/>
    <property type="evidence" value="ECO:0007669"/>
    <property type="project" value="UniProtKB-SubCell"/>
</dbReference>
<accession>A0A4Q7NYS6</accession>
<feature type="transmembrane region" description="Helical" evidence="5">
    <location>
        <begin position="43"/>
        <end position="59"/>
    </location>
</feature>
<evidence type="ECO:0000256" key="5">
    <source>
        <dbReference type="SAM" id="Phobius"/>
    </source>
</evidence>
<comment type="subcellular location">
    <subcellularLocation>
        <location evidence="1">Endomembrane system</location>
        <topology evidence="1">Multi-pass membrane protein</topology>
    </subcellularLocation>
</comment>
<keyword evidence="6" id="KW-0808">Transferase</keyword>
<protein>
    <submittedName>
        <fullName evidence="6">Protein-S-isoprenylcysteine O-methyltransferase Ste14</fullName>
    </submittedName>
</protein>
<dbReference type="EMBL" id="SGXF01000009">
    <property type="protein sequence ID" value="RZS92397.1"/>
    <property type="molecule type" value="Genomic_DNA"/>
</dbReference>
<dbReference type="Gene3D" id="1.20.120.1630">
    <property type="match status" value="1"/>
</dbReference>
<evidence type="ECO:0000256" key="1">
    <source>
        <dbReference type="ARBA" id="ARBA00004127"/>
    </source>
</evidence>
<dbReference type="Proteomes" id="UP000292927">
    <property type="component" value="Unassembled WGS sequence"/>
</dbReference>
<evidence type="ECO:0000256" key="3">
    <source>
        <dbReference type="ARBA" id="ARBA00022989"/>
    </source>
</evidence>
<gene>
    <name evidence="6" type="ORF">EV209_3111</name>
</gene>
<organism evidence="6 7">
    <name type="scientific">Cuneatibacter caecimuris</name>
    <dbReference type="NCBI Taxonomy" id="1796618"/>
    <lineage>
        <taxon>Bacteria</taxon>
        <taxon>Bacillati</taxon>
        <taxon>Bacillota</taxon>
        <taxon>Clostridia</taxon>
        <taxon>Lachnospirales</taxon>
        <taxon>Lachnospiraceae</taxon>
        <taxon>Cuneatibacter</taxon>
    </lineage>
</organism>
<evidence type="ECO:0000256" key="2">
    <source>
        <dbReference type="ARBA" id="ARBA00022692"/>
    </source>
</evidence>
<comment type="caution">
    <text evidence="6">The sequence shown here is derived from an EMBL/GenBank/DDBJ whole genome shotgun (WGS) entry which is preliminary data.</text>
</comment>
<keyword evidence="4 5" id="KW-0472">Membrane</keyword>
<name>A0A4Q7NYS6_9FIRM</name>
<dbReference type="OrthoDB" id="272002at2"/>